<accession>A0A7L5E0G2</accession>
<dbReference type="AlphaFoldDB" id="A0A7L5E0G2"/>
<dbReference type="Proteomes" id="UP000501128">
    <property type="component" value="Plasmid unnamed1"/>
</dbReference>
<protein>
    <submittedName>
        <fullName evidence="1">Uncharacterized protein</fullName>
    </submittedName>
</protein>
<keyword evidence="1" id="KW-0614">Plasmid</keyword>
<gene>
    <name evidence="1" type="ORF">HH216_24430</name>
</gene>
<evidence type="ECO:0000313" key="2">
    <source>
        <dbReference type="Proteomes" id="UP000501128"/>
    </source>
</evidence>
<name>A0A7L5E0G2_9BACT</name>
<sequence length="62" mass="7354">MKTYTEIPDTSDNEYWQIKPNDGQIRSTTFIPRDKELHQQLKVLAWAIIQAAQPRRKRNAKD</sequence>
<organism evidence="1 2">
    <name type="scientific">Spirosoma rhododendri</name>
    <dbReference type="NCBI Taxonomy" id="2728024"/>
    <lineage>
        <taxon>Bacteria</taxon>
        <taxon>Pseudomonadati</taxon>
        <taxon>Bacteroidota</taxon>
        <taxon>Cytophagia</taxon>
        <taxon>Cytophagales</taxon>
        <taxon>Cytophagaceae</taxon>
        <taxon>Spirosoma</taxon>
    </lineage>
</organism>
<keyword evidence="2" id="KW-1185">Reference proteome</keyword>
<proteinExistence type="predicted"/>
<geneLocation type="plasmid" evidence="1 2">
    <name>unnamed1</name>
</geneLocation>
<evidence type="ECO:0000313" key="1">
    <source>
        <dbReference type="EMBL" id="QJD81677.1"/>
    </source>
</evidence>
<dbReference type="KEGG" id="srho:HH216_24430"/>
<reference evidence="1 2" key="1">
    <citation type="submission" date="2020-04" db="EMBL/GenBank/DDBJ databases">
        <title>Genome sequencing of novel species.</title>
        <authorList>
            <person name="Heo J."/>
            <person name="Kim S.-J."/>
            <person name="Kim J.-S."/>
            <person name="Hong S.-B."/>
            <person name="Kwon S.-W."/>
        </authorList>
    </citation>
    <scope>NUCLEOTIDE SEQUENCE [LARGE SCALE GENOMIC DNA]</scope>
    <source>
        <strain evidence="1 2">CJU-R4</strain>
        <plasmid evidence="1 2">unnamed1</plasmid>
    </source>
</reference>
<dbReference type="EMBL" id="CP051678">
    <property type="protein sequence ID" value="QJD81677.1"/>
    <property type="molecule type" value="Genomic_DNA"/>
</dbReference>